<keyword evidence="3" id="KW-0813">Transport</keyword>
<keyword evidence="5 6" id="KW-0472">Membrane</keyword>
<dbReference type="InterPro" id="IPR050681">
    <property type="entry name" value="CDF/SLC30A"/>
</dbReference>
<keyword evidence="2 6" id="KW-0812">Transmembrane</keyword>
<proteinExistence type="predicted"/>
<sequence length="289" mass="30882">MPEDHLTTTIRYRVTGMDCASCAAKVEKAVRSAGVADPTVSTTSQVLSLNAPLDEERLARVERAVANAGYHLDRLLGSSTDRPGNGQHHTSPEYRRALWIVIGLNVGYGIVEIVGGFLSGSQALKADALDFLGDGLITLLGVLAIGWGLLWRARSALIQGLFLGALGLGVVGDTLWRFFSQQQVEAGLMGVFALVALVVNVVAALVLIPHRAGDANVRAVWLFSRNDAIGNAAVVVAAGLVAWTHTAWPDLITAIAIAGLFLHSSWIITRDAWREIANVHSERLNYNGC</sequence>
<feature type="transmembrane region" description="Helical" evidence="6">
    <location>
        <begin position="188"/>
        <end position="208"/>
    </location>
</feature>
<dbReference type="GO" id="GO:0005886">
    <property type="term" value="C:plasma membrane"/>
    <property type="evidence" value="ECO:0007669"/>
    <property type="project" value="TreeGrafter"/>
</dbReference>
<dbReference type="PANTHER" id="PTHR11562:SF17">
    <property type="entry name" value="RE54080P-RELATED"/>
    <property type="match status" value="1"/>
</dbReference>
<dbReference type="InterPro" id="IPR006121">
    <property type="entry name" value="HMA_dom"/>
</dbReference>
<feature type="transmembrane region" description="Helical" evidence="6">
    <location>
        <begin position="97"/>
        <end position="119"/>
    </location>
</feature>
<evidence type="ECO:0000256" key="1">
    <source>
        <dbReference type="ARBA" id="ARBA00004141"/>
    </source>
</evidence>
<dbReference type="GO" id="GO:0046872">
    <property type="term" value="F:metal ion binding"/>
    <property type="evidence" value="ECO:0007669"/>
    <property type="project" value="InterPro"/>
</dbReference>
<keyword evidence="4 6" id="KW-1133">Transmembrane helix</keyword>
<reference evidence="8" key="2">
    <citation type="submission" date="2023-02" db="EMBL/GenBank/DDBJ databases">
        <title>'Rhodoalgimonas zhirmunskyi' gen. nov., isolated from a red alga.</title>
        <authorList>
            <person name="Nedashkovskaya O.I."/>
            <person name="Otstavnykh N.Y."/>
            <person name="Bystritskaya E.P."/>
            <person name="Balabanova L.A."/>
            <person name="Isaeva M.P."/>
        </authorList>
    </citation>
    <scope>NUCLEOTIDE SEQUENCE</scope>
    <source>
        <strain evidence="8">KCTC 52189</strain>
    </source>
</reference>
<feature type="transmembrane region" description="Helical" evidence="6">
    <location>
        <begin position="228"/>
        <end position="245"/>
    </location>
</feature>
<dbReference type="EMBL" id="JANHAX010000002">
    <property type="protein sequence ID" value="MDQ2089840.1"/>
    <property type="molecule type" value="Genomic_DNA"/>
</dbReference>
<evidence type="ECO:0000313" key="9">
    <source>
        <dbReference type="Proteomes" id="UP001226762"/>
    </source>
</evidence>
<feature type="domain" description="HMA" evidence="7">
    <location>
        <begin position="8"/>
        <end position="73"/>
    </location>
</feature>
<keyword evidence="3" id="KW-0406">Ion transport</keyword>
<evidence type="ECO:0000256" key="2">
    <source>
        <dbReference type="ARBA" id="ARBA00022692"/>
    </source>
</evidence>
<evidence type="ECO:0000259" key="7">
    <source>
        <dbReference type="PROSITE" id="PS50846"/>
    </source>
</evidence>
<evidence type="ECO:0000256" key="5">
    <source>
        <dbReference type="ARBA" id="ARBA00023136"/>
    </source>
</evidence>
<keyword evidence="9" id="KW-1185">Reference proteome</keyword>
<dbReference type="InterPro" id="IPR036163">
    <property type="entry name" value="HMA_dom_sf"/>
</dbReference>
<dbReference type="GO" id="GO:0005385">
    <property type="term" value="F:zinc ion transmembrane transporter activity"/>
    <property type="evidence" value="ECO:0007669"/>
    <property type="project" value="TreeGrafter"/>
</dbReference>
<dbReference type="SUPFAM" id="SSF55008">
    <property type="entry name" value="HMA, heavy metal-associated domain"/>
    <property type="match status" value="1"/>
</dbReference>
<evidence type="ECO:0000256" key="4">
    <source>
        <dbReference type="ARBA" id="ARBA00022989"/>
    </source>
</evidence>
<dbReference type="Gene3D" id="1.20.1510.10">
    <property type="entry name" value="Cation efflux protein transmembrane domain"/>
    <property type="match status" value="1"/>
</dbReference>
<dbReference type="Proteomes" id="UP001226762">
    <property type="component" value="Unassembled WGS sequence"/>
</dbReference>
<feature type="transmembrane region" description="Helical" evidence="6">
    <location>
        <begin position="157"/>
        <end position="176"/>
    </location>
</feature>
<dbReference type="AlphaFoldDB" id="A0AAE4B440"/>
<accession>A0AAE4B440</accession>
<feature type="transmembrane region" description="Helical" evidence="6">
    <location>
        <begin position="131"/>
        <end position="150"/>
    </location>
</feature>
<organism evidence="8 9">
    <name type="scientific">Marimonas arenosa</name>
    <dbReference type="NCBI Taxonomy" id="1795305"/>
    <lineage>
        <taxon>Bacteria</taxon>
        <taxon>Pseudomonadati</taxon>
        <taxon>Pseudomonadota</taxon>
        <taxon>Alphaproteobacteria</taxon>
        <taxon>Rhodobacterales</taxon>
        <taxon>Paracoccaceae</taxon>
        <taxon>Marimonas</taxon>
    </lineage>
</organism>
<evidence type="ECO:0000256" key="6">
    <source>
        <dbReference type="SAM" id="Phobius"/>
    </source>
</evidence>
<gene>
    <name evidence="8" type="ORF">NO357_08015</name>
</gene>
<evidence type="ECO:0000313" key="8">
    <source>
        <dbReference type="EMBL" id="MDQ2089840.1"/>
    </source>
</evidence>
<dbReference type="Gene3D" id="3.30.70.100">
    <property type="match status" value="1"/>
</dbReference>
<dbReference type="SUPFAM" id="SSF161111">
    <property type="entry name" value="Cation efflux protein transmembrane domain-like"/>
    <property type="match status" value="1"/>
</dbReference>
<evidence type="ECO:0000256" key="3">
    <source>
        <dbReference type="ARBA" id="ARBA00022906"/>
    </source>
</evidence>
<comment type="caution">
    <text evidence="8">The sequence shown here is derived from an EMBL/GenBank/DDBJ whole genome shotgun (WGS) entry which is preliminary data.</text>
</comment>
<dbReference type="Pfam" id="PF00403">
    <property type="entry name" value="HMA"/>
    <property type="match status" value="1"/>
</dbReference>
<feature type="transmembrane region" description="Helical" evidence="6">
    <location>
        <begin position="251"/>
        <end position="268"/>
    </location>
</feature>
<keyword evidence="3" id="KW-0862">Zinc</keyword>
<keyword evidence="3" id="KW-0864">Zinc transport</keyword>
<name>A0AAE4B440_9RHOB</name>
<dbReference type="PROSITE" id="PS50846">
    <property type="entry name" value="HMA_2"/>
    <property type="match status" value="1"/>
</dbReference>
<reference evidence="8" key="1">
    <citation type="submission" date="2022-07" db="EMBL/GenBank/DDBJ databases">
        <authorList>
            <person name="Otstavnykh N."/>
            <person name="Isaeva M."/>
            <person name="Bystritskaya E."/>
        </authorList>
    </citation>
    <scope>NUCLEOTIDE SEQUENCE</scope>
    <source>
        <strain evidence="8">KCTC 52189</strain>
    </source>
</reference>
<dbReference type="InterPro" id="IPR027469">
    <property type="entry name" value="Cation_efflux_TMD_sf"/>
</dbReference>
<dbReference type="PANTHER" id="PTHR11562">
    <property type="entry name" value="CATION EFFLUX PROTEIN/ ZINC TRANSPORTER"/>
    <property type="match status" value="1"/>
</dbReference>
<dbReference type="CDD" id="cd00371">
    <property type="entry name" value="HMA"/>
    <property type="match status" value="1"/>
</dbReference>
<dbReference type="InterPro" id="IPR058533">
    <property type="entry name" value="Cation_efflux_TM"/>
</dbReference>
<protein>
    <submittedName>
        <fullName evidence="8">Cation transporter</fullName>
    </submittedName>
</protein>
<comment type="subcellular location">
    <subcellularLocation>
        <location evidence="1">Membrane</location>
        <topology evidence="1">Multi-pass membrane protein</topology>
    </subcellularLocation>
</comment>
<dbReference type="Pfam" id="PF01545">
    <property type="entry name" value="Cation_efflux"/>
    <property type="match status" value="1"/>
</dbReference>